<organism evidence="1 2">
    <name type="scientific">Scutellospora calospora</name>
    <dbReference type="NCBI Taxonomy" id="85575"/>
    <lineage>
        <taxon>Eukaryota</taxon>
        <taxon>Fungi</taxon>
        <taxon>Fungi incertae sedis</taxon>
        <taxon>Mucoromycota</taxon>
        <taxon>Glomeromycotina</taxon>
        <taxon>Glomeromycetes</taxon>
        <taxon>Diversisporales</taxon>
        <taxon>Gigasporaceae</taxon>
        <taxon>Scutellospora</taxon>
    </lineage>
</organism>
<keyword evidence="2" id="KW-1185">Reference proteome</keyword>
<name>A0ACA9NL11_9GLOM</name>
<accession>A0ACA9NL11</accession>
<reference evidence="1" key="1">
    <citation type="submission" date="2021-06" db="EMBL/GenBank/DDBJ databases">
        <authorList>
            <person name="Kallberg Y."/>
            <person name="Tangrot J."/>
            <person name="Rosling A."/>
        </authorList>
    </citation>
    <scope>NUCLEOTIDE SEQUENCE</scope>
    <source>
        <strain evidence="1">AU212A</strain>
    </source>
</reference>
<evidence type="ECO:0000313" key="2">
    <source>
        <dbReference type="Proteomes" id="UP000789860"/>
    </source>
</evidence>
<sequence>LVKGEYHHCYTKITLSKKFLLENNMNLDEVSEELQELIEIEEMLIAQ</sequence>
<protein>
    <submittedName>
        <fullName evidence="1">8612_t:CDS:1</fullName>
    </submittedName>
</protein>
<proteinExistence type="predicted"/>
<dbReference type="EMBL" id="CAJVPM010026515">
    <property type="protein sequence ID" value="CAG8662293.1"/>
    <property type="molecule type" value="Genomic_DNA"/>
</dbReference>
<evidence type="ECO:0000313" key="1">
    <source>
        <dbReference type="EMBL" id="CAG8662293.1"/>
    </source>
</evidence>
<comment type="caution">
    <text evidence="1">The sequence shown here is derived from an EMBL/GenBank/DDBJ whole genome shotgun (WGS) entry which is preliminary data.</text>
</comment>
<feature type="non-terminal residue" evidence="1">
    <location>
        <position position="1"/>
    </location>
</feature>
<dbReference type="Proteomes" id="UP000789860">
    <property type="component" value="Unassembled WGS sequence"/>
</dbReference>
<feature type="non-terminal residue" evidence="1">
    <location>
        <position position="47"/>
    </location>
</feature>
<gene>
    <name evidence="1" type="ORF">SCALOS_LOCUS9074</name>
</gene>